<sequence>MAIPLAQAEADLFRALAHPLRIRVLRLLADGPRPVRELLAEVDVDASCLSQQLAILRAAGVVTAIRGGRKVVYALSSPDTPELLRAARQALFAILTTTDSAGKQSDHAR</sequence>
<dbReference type="PANTHER" id="PTHR43132">
    <property type="entry name" value="ARSENICAL RESISTANCE OPERON REPRESSOR ARSR-RELATED"/>
    <property type="match status" value="1"/>
</dbReference>
<keyword evidence="6" id="KW-1185">Reference proteome</keyword>
<evidence type="ECO:0000313" key="6">
    <source>
        <dbReference type="Proteomes" id="UP001597097"/>
    </source>
</evidence>
<evidence type="ECO:0000256" key="2">
    <source>
        <dbReference type="ARBA" id="ARBA00023125"/>
    </source>
</evidence>
<name>A0ABW4GWU9_9ACTN</name>
<dbReference type="PROSITE" id="PS50987">
    <property type="entry name" value="HTH_ARSR_2"/>
    <property type="match status" value="1"/>
</dbReference>
<dbReference type="Proteomes" id="UP001597097">
    <property type="component" value="Unassembled WGS sequence"/>
</dbReference>
<comment type="caution">
    <text evidence="5">The sequence shown here is derived from an EMBL/GenBank/DDBJ whole genome shotgun (WGS) entry which is preliminary data.</text>
</comment>
<dbReference type="NCBIfam" id="NF033788">
    <property type="entry name" value="HTH_metalloreg"/>
    <property type="match status" value="1"/>
</dbReference>
<dbReference type="CDD" id="cd00090">
    <property type="entry name" value="HTH_ARSR"/>
    <property type="match status" value="1"/>
</dbReference>
<dbReference type="InterPro" id="IPR011991">
    <property type="entry name" value="ArsR-like_HTH"/>
</dbReference>
<evidence type="ECO:0000256" key="3">
    <source>
        <dbReference type="ARBA" id="ARBA00023163"/>
    </source>
</evidence>
<gene>
    <name evidence="5" type="ORF">ACFSJ0_60125</name>
</gene>
<dbReference type="PANTHER" id="PTHR43132:SF2">
    <property type="entry name" value="ARSENICAL RESISTANCE OPERON REPRESSOR ARSR-RELATED"/>
    <property type="match status" value="1"/>
</dbReference>
<evidence type="ECO:0000313" key="5">
    <source>
        <dbReference type="EMBL" id="MFD1547242.1"/>
    </source>
</evidence>
<accession>A0ABW4GWU9</accession>
<feature type="domain" description="HTH arsR-type" evidence="4">
    <location>
        <begin position="1"/>
        <end position="95"/>
    </location>
</feature>
<dbReference type="InterPro" id="IPR051011">
    <property type="entry name" value="Metal_resp_trans_reg"/>
</dbReference>
<keyword evidence="1" id="KW-0805">Transcription regulation</keyword>
<proteinExistence type="predicted"/>
<dbReference type="RefSeq" id="WP_219539867.1">
    <property type="nucleotide sequence ID" value="NZ_JAHKRM010000082.1"/>
</dbReference>
<protein>
    <submittedName>
        <fullName evidence="5">ArsR/SmtB family transcription factor</fullName>
    </submittedName>
</protein>
<dbReference type="Pfam" id="PF01022">
    <property type="entry name" value="HTH_5"/>
    <property type="match status" value="1"/>
</dbReference>
<reference evidence="6" key="1">
    <citation type="journal article" date="2019" name="Int. J. Syst. Evol. Microbiol.">
        <title>The Global Catalogue of Microorganisms (GCM) 10K type strain sequencing project: providing services to taxonomists for standard genome sequencing and annotation.</title>
        <authorList>
            <consortium name="The Broad Institute Genomics Platform"/>
            <consortium name="The Broad Institute Genome Sequencing Center for Infectious Disease"/>
            <person name="Wu L."/>
            <person name="Ma J."/>
        </authorList>
    </citation>
    <scope>NUCLEOTIDE SEQUENCE [LARGE SCALE GENOMIC DNA]</scope>
    <source>
        <strain evidence="6">CGMCC 1.15399</strain>
    </source>
</reference>
<organism evidence="5 6">
    <name type="scientific">Nonomuraea guangzhouensis</name>
    <dbReference type="NCBI Taxonomy" id="1291555"/>
    <lineage>
        <taxon>Bacteria</taxon>
        <taxon>Bacillati</taxon>
        <taxon>Actinomycetota</taxon>
        <taxon>Actinomycetes</taxon>
        <taxon>Streptosporangiales</taxon>
        <taxon>Streptosporangiaceae</taxon>
        <taxon>Nonomuraea</taxon>
    </lineage>
</organism>
<dbReference type="EMBL" id="JBHUCM010000073">
    <property type="protein sequence ID" value="MFD1547242.1"/>
    <property type="molecule type" value="Genomic_DNA"/>
</dbReference>
<evidence type="ECO:0000256" key="1">
    <source>
        <dbReference type="ARBA" id="ARBA00023015"/>
    </source>
</evidence>
<keyword evidence="3" id="KW-0804">Transcription</keyword>
<evidence type="ECO:0000259" key="4">
    <source>
        <dbReference type="PROSITE" id="PS50987"/>
    </source>
</evidence>
<dbReference type="InterPro" id="IPR001845">
    <property type="entry name" value="HTH_ArsR_DNA-bd_dom"/>
</dbReference>
<dbReference type="SMART" id="SM00418">
    <property type="entry name" value="HTH_ARSR"/>
    <property type="match status" value="1"/>
</dbReference>
<keyword evidence="2" id="KW-0238">DNA-binding</keyword>